<dbReference type="InParanoid" id="A0A0P0XYW2"/>
<reference evidence="1 2" key="2">
    <citation type="journal article" date="2013" name="Plant Cell Physiol.">
        <title>Rice Annotation Project Database (RAP-DB): an integrative and interactive database for rice genomics.</title>
        <authorList>
            <person name="Sakai H."/>
            <person name="Lee S.S."/>
            <person name="Tanaka T."/>
            <person name="Numa H."/>
            <person name="Kim J."/>
            <person name="Kawahara Y."/>
            <person name="Wakimoto H."/>
            <person name="Yang C.C."/>
            <person name="Iwamoto M."/>
            <person name="Abe T."/>
            <person name="Yamada Y."/>
            <person name="Muto A."/>
            <person name="Inokuchi H."/>
            <person name="Ikemura T."/>
            <person name="Matsumoto T."/>
            <person name="Sasaki T."/>
            <person name="Itoh T."/>
        </authorList>
    </citation>
    <scope>NUCLEOTIDE SEQUENCE [LARGE SCALE GENOMIC DNA]</scope>
    <source>
        <strain evidence="2">cv. Nipponbare</strain>
    </source>
</reference>
<reference evidence="1 2" key="3">
    <citation type="journal article" date="2013" name="Rice">
        <title>Improvement of the Oryza sativa Nipponbare reference genome using next generation sequence and optical map data.</title>
        <authorList>
            <person name="Kawahara Y."/>
            <person name="de la Bastide M."/>
            <person name="Hamilton J.P."/>
            <person name="Kanamori H."/>
            <person name="McCombie W.R."/>
            <person name="Ouyang S."/>
            <person name="Schwartz D.C."/>
            <person name="Tanaka T."/>
            <person name="Wu J."/>
            <person name="Zhou S."/>
            <person name="Childs K.L."/>
            <person name="Davidson R.M."/>
            <person name="Lin H."/>
            <person name="Quesada-Ocampo L."/>
            <person name="Vaillancourt B."/>
            <person name="Sakai H."/>
            <person name="Lee S.S."/>
            <person name="Kim J."/>
            <person name="Numa H."/>
            <person name="Itoh T."/>
            <person name="Buell C.R."/>
            <person name="Matsumoto T."/>
        </authorList>
    </citation>
    <scope>NUCLEOTIDE SEQUENCE [LARGE SCALE GENOMIC DNA]</scope>
    <source>
        <strain evidence="2">cv. Nipponbare</strain>
    </source>
</reference>
<dbReference type="Gramene" id="Os11t0138350-01">
    <property type="protein sequence ID" value="Os11t0138350-01"/>
    <property type="gene ID" value="Os11g0138350"/>
</dbReference>
<keyword evidence="2" id="KW-1185">Reference proteome</keyword>
<name>A0A0P0XYW2_ORYSJ</name>
<dbReference type="PaxDb" id="39947-A0A0P0XYW2"/>
<organism evidence="1 2">
    <name type="scientific">Oryza sativa subsp. japonica</name>
    <name type="common">Rice</name>
    <dbReference type="NCBI Taxonomy" id="39947"/>
    <lineage>
        <taxon>Eukaryota</taxon>
        <taxon>Viridiplantae</taxon>
        <taxon>Streptophyta</taxon>
        <taxon>Embryophyta</taxon>
        <taxon>Tracheophyta</taxon>
        <taxon>Spermatophyta</taxon>
        <taxon>Magnoliopsida</taxon>
        <taxon>Liliopsida</taxon>
        <taxon>Poales</taxon>
        <taxon>Poaceae</taxon>
        <taxon>BOP clade</taxon>
        <taxon>Oryzoideae</taxon>
        <taxon>Oryzeae</taxon>
        <taxon>Oryzinae</taxon>
        <taxon>Oryza</taxon>
        <taxon>Oryza sativa</taxon>
    </lineage>
</organism>
<evidence type="ECO:0000313" key="1">
    <source>
        <dbReference type="EMBL" id="BAT12588.1"/>
    </source>
</evidence>
<feature type="non-terminal residue" evidence="1">
    <location>
        <position position="104"/>
    </location>
</feature>
<accession>A0A0P0XYW2</accession>
<dbReference type="EMBL" id="AP014967">
    <property type="protein sequence ID" value="BAT12588.1"/>
    <property type="molecule type" value="Genomic_DNA"/>
</dbReference>
<dbReference type="AlphaFoldDB" id="A0A0P0XYW2"/>
<sequence>FCLAREITSQIHYERKGSVGYKVTQQGCCYSLFDFLLQQLEVERAGTFIVPSNWRSGINVTKSPAEISTQSVSNGRSTTVGAIVTLQARLFGRMRRCKSDCNVA</sequence>
<protein>
    <submittedName>
        <fullName evidence="1">Os11g0138350 protein</fullName>
    </submittedName>
</protein>
<proteinExistence type="predicted"/>
<gene>
    <name evidence="1" type="ordered locus">Os11g0138350</name>
    <name evidence="1" type="ORF">OSNPB_110138350</name>
</gene>
<dbReference type="Proteomes" id="UP000059680">
    <property type="component" value="Chromosome 11"/>
</dbReference>
<evidence type="ECO:0000313" key="2">
    <source>
        <dbReference type="Proteomes" id="UP000059680"/>
    </source>
</evidence>
<reference evidence="2" key="1">
    <citation type="journal article" date="2005" name="Nature">
        <title>The map-based sequence of the rice genome.</title>
        <authorList>
            <consortium name="International rice genome sequencing project (IRGSP)"/>
            <person name="Matsumoto T."/>
            <person name="Wu J."/>
            <person name="Kanamori H."/>
            <person name="Katayose Y."/>
            <person name="Fujisawa M."/>
            <person name="Namiki N."/>
            <person name="Mizuno H."/>
            <person name="Yamamoto K."/>
            <person name="Antonio B.A."/>
            <person name="Baba T."/>
            <person name="Sakata K."/>
            <person name="Nagamura Y."/>
            <person name="Aoki H."/>
            <person name="Arikawa K."/>
            <person name="Arita K."/>
            <person name="Bito T."/>
            <person name="Chiden Y."/>
            <person name="Fujitsuka N."/>
            <person name="Fukunaka R."/>
            <person name="Hamada M."/>
            <person name="Harada C."/>
            <person name="Hayashi A."/>
            <person name="Hijishita S."/>
            <person name="Honda M."/>
            <person name="Hosokawa S."/>
            <person name="Ichikawa Y."/>
            <person name="Idonuma A."/>
            <person name="Iijima M."/>
            <person name="Ikeda M."/>
            <person name="Ikeno M."/>
            <person name="Ito K."/>
            <person name="Ito S."/>
            <person name="Ito T."/>
            <person name="Ito Y."/>
            <person name="Ito Y."/>
            <person name="Iwabuchi A."/>
            <person name="Kamiya K."/>
            <person name="Karasawa W."/>
            <person name="Kurita K."/>
            <person name="Katagiri S."/>
            <person name="Kikuta A."/>
            <person name="Kobayashi H."/>
            <person name="Kobayashi N."/>
            <person name="Machita K."/>
            <person name="Maehara T."/>
            <person name="Masukawa M."/>
            <person name="Mizubayashi T."/>
            <person name="Mukai Y."/>
            <person name="Nagasaki H."/>
            <person name="Nagata Y."/>
            <person name="Naito S."/>
            <person name="Nakashima M."/>
            <person name="Nakama Y."/>
            <person name="Nakamichi Y."/>
            <person name="Nakamura M."/>
            <person name="Meguro A."/>
            <person name="Negishi M."/>
            <person name="Ohta I."/>
            <person name="Ohta T."/>
            <person name="Okamoto M."/>
            <person name="Ono N."/>
            <person name="Saji S."/>
            <person name="Sakaguchi M."/>
            <person name="Sakai K."/>
            <person name="Shibata M."/>
            <person name="Shimokawa T."/>
            <person name="Song J."/>
            <person name="Takazaki Y."/>
            <person name="Terasawa K."/>
            <person name="Tsugane M."/>
            <person name="Tsuji K."/>
            <person name="Ueda S."/>
            <person name="Waki K."/>
            <person name="Yamagata H."/>
            <person name="Yamamoto M."/>
            <person name="Yamamoto S."/>
            <person name="Yamane H."/>
            <person name="Yoshiki S."/>
            <person name="Yoshihara R."/>
            <person name="Yukawa K."/>
            <person name="Zhong H."/>
            <person name="Yano M."/>
            <person name="Yuan Q."/>
            <person name="Ouyang S."/>
            <person name="Liu J."/>
            <person name="Jones K.M."/>
            <person name="Gansberger K."/>
            <person name="Moffat K."/>
            <person name="Hill J."/>
            <person name="Bera J."/>
            <person name="Fadrosh D."/>
            <person name="Jin S."/>
            <person name="Johri S."/>
            <person name="Kim M."/>
            <person name="Overton L."/>
            <person name="Reardon M."/>
            <person name="Tsitrin T."/>
            <person name="Vuong H."/>
            <person name="Weaver B."/>
            <person name="Ciecko A."/>
            <person name="Tallon L."/>
            <person name="Jackson J."/>
            <person name="Pai G."/>
            <person name="Aken S.V."/>
            <person name="Utterback T."/>
            <person name="Reidmuller S."/>
            <person name="Feldblyum T."/>
            <person name="Hsiao J."/>
            <person name="Zismann V."/>
            <person name="Iobst S."/>
            <person name="de Vazeille A.R."/>
            <person name="Buell C.R."/>
            <person name="Ying K."/>
            <person name="Li Y."/>
            <person name="Lu T."/>
            <person name="Huang Y."/>
            <person name="Zhao Q."/>
            <person name="Feng Q."/>
            <person name="Zhang L."/>
            <person name="Zhu J."/>
            <person name="Weng Q."/>
            <person name="Mu J."/>
            <person name="Lu Y."/>
            <person name="Fan D."/>
            <person name="Liu Y."/>
            <person name="Guan J."/>
            <person name="Zhang Y."/>
            <person name="Yu S."/>
            <person name="Liu X."/>
            <person name="Zhang Y."/>
            <person name="Hong G."/>
            <person name="Han B."/>
            <person name="Choisne N."/>
            <person name="Demange N."/>
            <person name="Orjeda G."/>
            <person name="Samain S."/>
            <person name="Cattolico L."/>
            <person name="Pelletier E."/>
            <person name="Couloux A."/>
            <person name="Segurens B."/>
            <person name="Wincker P."/>
            <person name="D'Hont A."/>
            <person name="Scarpelli C."/>
            <person name="Weissenbach J."/>
            <person name="Salanoubat M."/>
            <person name="Quetier F."/>
            <person name="Yu Y."/>
            <person name="Kim H.R."/>
            <person name="Rambo T."/>
            <person name="Currie J."/>
            <person name="Collura K."/>
            <person name="Luo M."/>
            <person name="Yang T."/>
            <person name="Ammiraju J.S.S."/>
            <person name="Engler F."/>
            <person name="Soderlund C."/>
            <person name="Wing R.A."/>
            <person name="Palmer L.E."/>
            <person name="de la Bastide M."/>
            <person name="Spiegel L."/>
            <person name="Nascimento L."/>
            <person name="Zutavern T."/>
            <person name="O'Shaughnessy A."/>
            <person name="Dike S."/>
            <person name="Dedhia N."/>
            <person name="Preston R."/>
            <person name="Balija V."/>
            <person name="McCombie W.R."/>
            <person name="Chow T."/>
            <person name="Chen H."/>
            <person name="Chung M."/>
            <person name="Chen C."/>
            <person name="Shaw J."/>
            <person name="Wu H."/>
            <person name="Hsiao K."/>
            <person name="Chao Y."/>
            <person name="Chu M."/>
            <person name="Cheng C."/>
            <person name="Hour A."/>
            <person name="Lee P."/>
            <person name="Lin S."/>
            <person name="Lin Y."/>
            <person name="Liou J."/>
            <person name="Liu S."/>
            <person name="Hsing Y."/>
            <person name="Raghuvanshi S."/>
            <person name="Mohanty A."/>
            <person name="Bharti A.K."/>
            <person name="Gaur A."/>
            <person name="Gupta V."/>
            <person name="Kumar D."/>
            <person name="Ravi V."/>
            <person name="Vij S."/>
            <person name="Kapur A."/>
            <person name="Khurana P."/>
            <person name="Khurana P."/>
            <person name="Khurana J.P."/>
            <person name="Tyagi A.K."/>
            <person name="Gaikwad K."/>
            <person name="Singh A."/>
            <person name="Dalal V."/>
            <person name="Srivastava S."/>
            <person name="Dixit A."/>
            <person name="Pal A.K."/>
            <person name="Ghazi I.A."/>
            <person name="Yadav M."/>
            <person name="Pandit A."/>
            <person name="Bhargava A."/>
            <person name="Sureshbabu K."/>
            <person name="Batra K."/>
            <person name="Sharma T.R."/>
            <person name="Mohapatra T."/>
            <person name="Singh N.K."/>
            <person name="Messing J."/>
            <person name="Nelson A.B."/>
            <person name="Fuks G."/>
            <person name="Kavchok S."/>
            <person name="Keizer G."/>
            <person name="Linton E."/>
            <person name="Llaca V."/>
            <person name="Song R."/>
            <person name="Tanyolac B."/>
            <person name="Young S."/>
            <person name="Ho-Il K."/>
            <person name="Hahn J.H."/>
            <person name="Sangsakoo G."/>
            <person name="Vanavichit A."/>
            <person name="de Mattos Luiz.A.T."/>
            <person name="Zimmer P.D."/>
            <person name="Malone G."/>
            <person name="Dellagostin O."/>
            <person name="de Oliveira A.C."/>
            <person name="Bevan M."/>
            <person name="Bancroft I."/>
            <person name="Minx P."/>
            <person name="Cordum H."/>
            <person name="Wilson R."/>
            <person name="Cheng Z."/>
            <person name="Jin W."/>
            <person name="Jiang J."/>
            <person name="Leong S.A."/>
            <person name="Iwama H."/>
            <person name="Gojobori T."/>
            <person name="Itoh T."/>
            <person name="Niimura Y."/>
            <person name="Fujii Y."/>
            <person name="Habara T."/>
            <person name="Sakai H."/>
            <person name="Sato Y."/>
            <person name="Wilson G."/>
            <person name="Kumar K."/>
            <person name="McCouch S."/>
            <person name="Juretic N."/>
            <person name="Hoen D."/>
            <person name="Wright S."/>
            <person name="Bruskiewich R."/>
            <person name="Bureau T."/>
            <person name="Miyao A."/>
            <person name="Hirochika H."/>
            <person name="Nishikawa T."/>
            <person name="Kadowaki K."/>
            <person name="Sugiura M."/>
            <person name="Burr B."/>
            <person name="Sasaki T."/>
        </authorList>
    </citation>
    <scope>NUCLEOTIDE SEQUENCE [LARGE SCALE GENOMIC DNA]</scope>
    <source>
        <strain evidence="2">cv. Nipponbare</strain>
    </source>
</reference>